<evidence type="ECO:0000256" key="1">
    <source>
        <dbReference type="ARBA" id="ARBA00012513"/>
    </source>
</evidence>
<evidence type="ECO:0000256" key="2">
    <source>
        <dbReference type="ARBA" id="ARBA00022527"/>
    </source>
</evidence>
<keyword evidence="5" id="KW-0418">Kinase</keyword>
<name>A0AAV5ICZ6_9ROSI</name>
<gene>
    <name evidence="10" type="ORF">SLEP1_g10555</name>
</gene>
<dbReference type="AlphaFoldDB" id="A0AAV5ICZ6"/>
<dbReference type="GO" id="GO:0009506">
    <property type="term" value="C:plasmodesma"/>
    <property type="evidence" value="ECO:0007669"/>
    <property type="project" value="TreeGrafter"/>
</dbReference>
<keyword evidence="2" id="KW-0723">Serine/threonine-protein kinase</keyword>
<evidence type="ECO:0000256" key="3">
    <source>
        <dbReference type="ARBA" id="ARBA00022679"/>
    </source>
</evidence>
<evidence type="ECO:0000313" key="10">
    <source>
        <dbReference type="EMBL" id="GKU97406.1"/>
    </source>
</evidence>
<dbReference type="GO" id="GO:0004714">
    <property type="term" value="F:transmembrane receptor protein tyrosine kinase activity"/>
    <property type="evidence" value="ECO:0007669"/>
    <property type="project" value="InterPro"/>
</dbReference>
<comment type="caution">
    <text evidence="10">The sequence shown here is derived from an EMBL/GenBank/DDBJ whole genome shotgun (WGS) entry which is preliminary data.</text>
</comment>
<evidence type="ECO:0000256" key="8">
    <source>
        <dbReference type="ARBA" id="ARBA00048679"/>
    </source>
</evidence>
<dbReference type="GO" id="GO:0005524">
    <property type="term" value="F:ATP binding"/>
    <property type="evidence" value="ECO:0007669"/>
    <property type="project" value="UniProtKB-KW"/>
</dbReference>
<evidence type="ECO:0000256" key="7">
    <source>
        <dbReference type="ARBA" id="ARBA00047899"/>
    </source>
</evidence>
<dbReference type="InterPro" id="IPR000719">
    <property type="entry name" value="Prot_kinase_dom"/>
</dbReference>
<dbReference type="PANTHER" id="PTHR27003:SF451">
    <property type="entry name" value="PROTEIN KINASE DOMAIN-CONTAINING PROTEIN"/>
    <property type="match status" value="1"/>
</dbReference>
<dbReference type="Proteomes" id="UP001054252">
    <property type="component" value="Unassembled WGS sequence"/>
</dbReference>
<dbReference type="EMBL" id="BPVZ01000011">
    <property type="protein sequence ID" value="GKU97406.1"/>
    <property type="molecule type" value="Genomic_DNA"/>
</dbReference>
<dbReference type="Gene3D" id="1.10.510.10">
    <property type="entry name" value="Transferase(Phosphotransferase) domain 1"/>
    <property type="match status" value="2"/>
</dbReference>
<evidence type="ECO:0000313" key="11">
    <source>
        <dbReference type="Proteomes" id="UP001054252"/>
    </source>
</evidence>
<dbReference type="FunFam" id="1.10.510.10:FF:001023">
    <property type="entry name" value="Os07g0541700 protein"/>
    <property type="match status" value="1"/>
</dbReference>
<sequence length="392" mass="43412">MSLQTFFKFLKKTSVEERGRKPSALPKGLCRQFSLAELKAATNNFDDDLKIREGGFCPLYKGFIDGGSLVVAVKRLSALSSGSAVEEIRIGSEEQGVEEFRNEVQVLCQLRHQNLVSLLGFCHEKDERILVYEHMTPGGLDDHLFKNDVPLPWKRRLEICIGVARGLHYLHTGAKHAIIHRGVKPSNILLDENWDAKLSDFGFSRIGPSSISKPKPKALTKTESRVYGTCGYMAPEYTIKGVYLISAIIECIKNGCVHEMIDSFLKGKIAPVCLIEFVEIALGCIHPNPNERPSMGEVEVTLELALKLQEKADLVIKADNPHAGYSYDDVSFRVSAEEIQNWRSYSYCFGGDSDAGLISDVETASEGYSYCFGGDWDAGSVSDVEMVSVPES</sequence>
<dbReference type="FunFam" id="3.30.200.20:FF:000039">
    <property type="entry name" value="receptor-like protein kinase FERONIA"/>
    <property type="match status" value="1"/>
</dbReference>
<evidence type="ECO:0000259" key="9">
    <source>
        <dbReference type="PROSITE" id="PS50011"/>
    </source>
</evidence>
<dbReference type="GO" id="GO:0005886">
    <property type="term" value="C:plasma membrane"/>
    <property type="evidence" value="ECO:0007669"/>
    <property type="project" value="TreeGrafter"/>
</dbReference>
<dbReference type="Pfam" id="PF00069">
    <property type="entry name" value="Pkinase"/>
    <property type="match status" value="1"/>
</dbReference>
<evidence type="ECO:0000256" key="4">
    <source>
        <dbReference type="ARBA" id="ARBA00022741"/>
    </source>
</evidence>
<evidence type="ECO:0000256" key="5">
    <source>
        <dbReference type="ARBA" id="ARBA00022777"/>
    </source>
</evidence>
<accession>A0AAV5ICZ6</accession>
<dbReference type="PANTHER" id="PTHR27003">
    <property type="entry name" value="OS07G0166700 PROTEIN"/>
    <property type="match status" value="1"/>
</dbReference>
<comment type="catalytic activity">
    <reaction evidence="8">
        <text>L-seryl-[protein] + ATP = O-phospho-L-seryl-[protein] + ADP + H(+)</text>
        <dbReference type="Rhea" id="RHEA:17989"/>
        <dbReference type="Rhea" id="RHEA-COMP:9863"/>
        <dbReference type="Rhea" id="RHEA-COMP:11604"/>
        <dbReference type="ChEBI" id="CHEBI:15378"/>
        <dbReference type="ChEBI" id="CHEBI:29999"/>
        <dbReference type="ChEBI" id="CHEBI:30616"/>
        <dbReference type="ChEBI" id="CHEBI:83421"/>
        <dbReference type="ChEBI" id="CHEBI:456216"/>
        <dbReference type="EC" id="2.7.11.1"/>
    </reaction>
</comment>
<dbReference type="EC" id="2.7.11.1" evidence="1"/>
<comment type="catalytic activity">
    <reaction evidence="7">
        <text>L-threonyl-[protein] + ATP = O-phospho-L-threonyl-[protein] + ADP + H(+)</text>
        <dbReference type="Rhea" id="RHEA:46608"/>
        <dbReference type="Rhea" id="RHEA-COMP:11060"/>
        <dbReference type="Rhea" id="RHEA-COMP:11605"/>
        <dbReference type="ChEBI" id="CHEBI:15378"/>
        <dbReference type="ChEBI" id="CHEBI:30013"/>
        <dbReference type="ChEBI" id="CHEBI:30616"/>
        <dbReference type="ChEBI" id="CHEBI:61977"/>
        <dbReference type="ChEBI" id="CHEBI:456216"/>
        <dbReference type="EC" id="2.7.11.1"/>
    </reaction>
</comment>
<dbReference type="GO" id="GO:0004674">
    <property type="term" value="F:protein serine/threonine kinase activity"/>
    <property type="evidence" value="ECO:0007669"/>
    <property type="project" value="UniProtKB-KW"/>
</dbReference>
<feature type="domain" description="Protein kinase" evidence="9">
    <location>
        <begin position="45"/>
        <end position="306"/>
    </location>
</feature>
<dbReference type="PROSITE" id="PS50011">
    <property type="entry name" value="PROTEIN_KINASE_DOM"/>
    <property type="match status" value="1"/>
</dbReference>
<proteinExistence type="predicted"/>
<dbReference type="InterPro" id="IPR045272">
    <property type="entry name" value="ANXUR1/2-like"/>
</dbReference>
<dbReference type="InterPro" id="IPR011009">
    <property type="entry name" value="Kinase-like_dom_sf"/>
</dbReference>
<protein>
    <recommendedName>
        <fullName evidence="1">non-specific serine/threonine protein kinase</fullName>
        <ecNumber evidence="1">2.7.11.1</ecNumber>
    </recommendedName>
</protein>
<keyword evidence="4" id="KW-0547">Nucleotide-binding</keyword>
<dbReference type="Gene3D" id="3.30.200.20">
    <property type="entry name" value="Phosphorylase Kinase, domain 1"/>
    <property type="match status" value="1"/>
</dbReference>
<reference evidence="10 11" key="1">
    <citation type="journal article" date="2021" name="Commun. Biol.">
        <title>The genome of Shorea leprosula (Dipterocarpaceae) highlights the ecological relevance of drought in aseasonal tropical rainforests.</title>
        <authorList>
            <person name="Ng K.K.S."/>
            <person name="Kobayashi M.J."/>
            <person name="Fawcett J.A."/>
            <person name="Hatakeyama M."/>
            <person name="Paape T."/>
            <person name="Ng C.H."/>
            <person name="Ang C.C."/>
            <person name="Tnah L.H."/>
            <person name="Lee C.T."/>
            <person name="Nishiyama T."/>
            <person name="Sese J."/>
            <person name="O'Brien M.J."/>
            <person name="Copetti D."/>
            <person name="Mohd Noor M.I."/>
            <person name="Ong R.C."/>
            <person name="Putra M."/>
            <person name="Sireger I.Z."/>
            <person name="Indrioko S."/>
            <person name="Kosugi Y."/>
            <person name="Izuno A."/>
            <person name="Isagi Y."/>
            <person name="Lee S.L."/>
            <person name="Shimizu K.K."/>
        </authorList>
    </citation>
    <scope>NUCLEOTIDE SEQUENCE [LARGE SCALE GENOMIC DNA]</scope>
    <source>
        <strain evidence="10">214</strain>
    </source>
</reference>
<keyword evidence="6" id="KW-0067">ATP-binding</keyword>
<keyword evidence="11" id="KW-1185">Reference proteome</keyword>
<dbReference type="SUPFAM" id="SSF56112">
    <property type="entry name" value="Protein kinase-like (PK-like)"/>
    <property type="match status" value="1"/>
</dbReference>
<organism evidence="10 11">
    <name type="scientific">Rubroshorea leprosula</name>
    <dbReference type="NCBI Taxonomy" id="152421"/>
    <lineage>
        <taxon>Eukaryota</taxon>
        <taxon>Viridiplantae</taxon>
        <taxon>Streptophyta</taxon>
        <taxon>Embryophyta</taxon>
        <taxon>Tracheophyta</taxon>
        <taxon>Spermatophyta</taxon>
        <taxon>Magnoliopsida</taxon>
        <taxon>eudicotyledons</taxon>
        <taxon>Gunneridae</taxon>
        <taxon>Pentapetalae</taxon>
        <taxon>rosids</taxon>
        <taxon>malvids</taxon>
        <taxon>Malvales</taxon>
        <taxon>Dipterocarpaceae</taxon>
        <taxon>Rubroshorea</taxon>
    </lineage>
</organism>
<evidence type="ECO:0000256" key="6">
    <source>
        <dbReference type="ARBA" id="ARBA00022840"/>
    </source>
</evidence>
<keyword evidence="3" id="KW-0808">Transferase</keyword>